<dbReference type="Pfam" id="PF12169">
    <property type="entry name" value="DNA_pol3_gamma3"/>
    <property type="match status" value="1"/>
</dbReference>
<dbReference type="InterPro" id="IPR008921">
    <property type="entry name" value="DNA_pol3_clamp-load_cplx_C"/>
</dbReference>
<name>A0A0R2CN25_9LACO</name>
<dbReference type="GO" id="GO:0005524">
    <property type="term" value="F:ATP binding"/>
    <property type="evidence" value="ECO:0007669"/>
    <property type="project" value="UniProtKB-KW"/>
</dbReference>
<dbReference type="Gene3D" id="1.20.272.10">
    <property type="match status" value="1"/>
</dbReference>
<evidence type="ECO:0000256" key="3">
    <source>
        <dbReference type="ARBA" id="ARBA00022679"/>
    </source>
</evidence>
<dbReference type="EMBL" id="AYZI01000001">
    <property type="protein sequence ID" value="KRM92560.1"/>
    <property type="molecule type" value="Genomic_DNA"/>
</dbReference>
<evidence type="ECO:0000313" key="14">
    <source>
        <dbReference type="EMBL" id="KRM92560.1"/>
    </source>
</evidence>
<dbReference type="Gene3D" id="1.10.8.60">
    <property type="match status" value="1"/>
</dbReference>
<dbReference type="PATRIC" id="fig|1423745.4.peg.179"/>
<dbReference type="InterPro" id="IPR022754">
    <property type="entry name" value="DNA_pol_III_gamma-3"/>
</dbReference>
<dbReference type="CDD" id="cd00009">
    <property type="entry name" value="AAA"/>
    <property type="match status" value="1"/>
</dbReference>
<dbReference type="NCBIfam" id="TIGR02397">
    <property type="entry name" value="dnaX_nterm"/>
    <property type="match status" value="1"/>
</dbReference>
<evidence type="ECO:0000313" key="15">
    <source>
        <dbReference type="Proteomes" id="UP000051586"/>
    </source>
</evidence>
<sequence length="562" mass="62729">MSYQALYRVWRPQRFDEIVGQPVITKTLKNALITKQISHAYLFSGPRGTGKTSTAKILAKAVNCPKQQDGEPCNQCPICLAINQGALNDVIEIDAASNNGVEEIRNIRDKAKYAPTEAAYKVYIIDEVHMLSTGAFNALLKTLEEPPAQVIFILATTEPHKLPATIISRVQRFSFKRISATAIVAQLEKILAAKQITYDDQGLKVIAQSAEGGLRDALSMLDQALAYQQDRVTYENALQVTGSVARVELQNYFVAVFRHEVATGLAMVQTILSQGKDAHQFIEDLIDYAQKMLLYQQDQTMIPANELAMLGERFPTMAQATDATLIYQAIETMGQVQQQLRATYQPDVYLELLTVKLAHPKPNDLVAEVHQLQQQVTTLQQQLKPDLQREKRDEQPATSTTATPAPRTTVSEKPRPLKADLTAIFQVLQTATRKALTNYQQHWEQLLGSLSVTQRAVMHVSKPVAASDQGVVVAFDYDFLYEKAGHDQELQTALQTGLEQVFGTTVPLLFVAQAEWPKIRQEYLDRKQPKQAIPTTEKTVETPLVTKAKDLFGSELIKIENN</sequence>
<dbReference type="CDD" id="cd18137">
    <property type="entry name" value="HLD_clamp_pol_III_gamma_tau"/>
    <property type="match status" value="1"/>
</dbReference>
<keyword evidence="7" id="KW-0547">Nucleotide-binding</keyword>
<proteinExistence type="inferred from homology"/>
<dbReference type="PRINTS" id="PR00300">
    <property type="entry name" value="CLPPROTEASEA"/>
</dbReference>
<dbReference type="InterPro" id="IPR027417">
    <property type="entry name" value="P-loop_NTPase"/>
</dbReference>
<feature type="compositionally biased region" description="Low complexity" evidence="12">
    <location>
        <begin position="396"/>
        <end position="409"/>
    </location>
</feature>
<dbReference type="InterPro" id="IPR003593">
    <property type="entry name" value="AAA+_ATPase"/>
</dbReference>
<dbReference type="SUPFAM" id="SSF52540">
    <property type="entry name" value="P-loop containing nucleoside triphosphate hydrolases"/>
    <property type="match status" value="1"/>
</dbReference>
<evidence type="ECO:0000259" key="13">
    <source>
        <dbReference type="SMART" id="SM00382"/>
    </source>
</evidence>
<keyword evidence="8" id="KW-0862">Zinc</keyword>
<comment type="caution">
    <text evidence="14">The sequence shown here is derived from an EMBL/GenBank/DDBJ whole genome shotgun (WGS) entry which is preliminary data.</text>
</comment>
<keyword evidence="9" id="KW-0067">ATP-binding</keyword>
<feature type="compositionally biased region" description="Basic and acidic residues" evidence="12">
    <location>
        <begin position="386"/>
        <end position="395"/>
    </location>
</feature>
<dbReference type="FunFam" id="3.40.50.300:FF:000014">
    <property type="entry name" value="DNA polymerase III subunit gamma/tau"/>
    <property type="match status" value="1"/>
</dbReference>
<dbReference type="Pfam" id="PF13177">
    <property type="entry name" value="DNA_pol3_delta2"/>
    <property type="match status" value="1"/>
</dbReference>
<dbReference type="RefSeq" id="WP_056961347.1">
    <property type="nucleotide sequence ID" value="NZ_AYZI01000001.1"/>
</dbReference>
<dbReference type="FunFam" id="1.10.8.60:FF:000013">
    <property type="entry name" value="DNA polymerase III subunit gamma/tau"/>
    <property type="match status" value="1"/>
</dbReference>
<keyword evidence="5" id="KW-0235">DNA replication</keyword>
<dbReference type="AlphaFoldDB" id="A0A0R2CN25"/>
<evidence type="ECO:0000256" key="4">
    <source>
        <dbReference type="ARBA" id="ARBA00022695"/>
    </source>
</evidence>
<organism evidence="14 15">
    <name type="scientific">Fructilactobacillus florum DSM 22689 = JCM 16035</name>
    <dbReference type="NCBI Taxonomy" id="1423745"/>
    <lineage>
        <taxon>Bacteria</taxon>
        <taxon>Bacillati</taxon>
        <taxon>Bacillota</taxon>
        <taxon>Bacilli</taxon>
        <taxon>Lactobacillales</taxon>
        <taxon>Lactobacillaceae</taxon>
        <taxon>Fructilactobacillus</taxon>
    </lineage>
</organism>
<comment type="catalytic activity">
    <reaction evidence="11">
        <text>DNA(n) + a 2'-deoxyribonucleoside 5'-triphosphate = DNA(n+1) + diphosphate</text>
        <dbReference type="Rhea" id="RHEA:22508"/>
        <dbReference type="Rhea" id="RHEA-COMP:17339"/>
        <dbReference type="Rhea" id="RHEA-COMP:17340"/>
        <dbReference type="ChEBI" id="CHEBI:33019"/>
        <dbReference type="ChEBI" id="CHEBI:61560"/>
        <dbReference type="ChEBI" id="CHEBI:173112"/>
        <dbReference type="EC" id="2.7.7.7"/>
    </reaction>
</comment>
<evidence type="ECO:0000256" key="5">
    <source>
        <dbReference type="ARBA" id="ARBA00022705"/>
    </source>
</evidence>
<evidence type="ECO:0000256" key="6">
    <source>
        <dbReference type="ARBA" id="ARBA00022723"/>
    </source>
</evidence>
<evidence type="ECO:0000256" key="11">
    <source>
        <dbReference type="ARBA" id="ARBA00049244"/>
    </source>
</evidence>
<dbReference type="InterPro" id="IPR050238">
    <property type="entry name" value="DNA_Rep/Repair_Clamp_Loader"/>
</dbReference>
<evidence type="ECO:0000256" key="12">
    <source>
        <dbReference type="SAM" id="MobiDB-lite"/>
    </source>
</evidence>
<dbReference type="Gene3D" id="3.40.50.300">
    <property type="entry name" value="P-loop containing nucleotide triphosphate hydrolases"/>
    <property type="match status" value="1"/>
</dbReference>
<dbReference type="GO" id="GO:0003887">
    <property type="term" value="F:DNA-directed DNA polymerase activity"/>
    <property type="evidence" value="ECO:0007669"/>
    <property type="project" value="UniProtKB-KW"/>
</dbReference>
<dbReference type="GO" id="GO:0046872">
    <property type="term" value="F:metal ion binding"/>
    <property type="evidence" value="ECO:0007669"/>
    <property type="project" value="UniProtKB-KW"/>
</dbReference>
<keyword evidence="3" id="KW-0808">Transferase</keyword>
<feature type="region of interest" description="Disordered" evidence="12">
    <location>
        <begin position="380"/>
        <end position="414"/>
    </location>
</feature>
<dbReference type="STRING" id="1423745.GCA_001311215_00419"/>
<dbReference type="Proteomes" id="UP000051586">
    <property type="component" value="Unassembled WGS sequence"/>
</dbReference>
<dbReference type="GO" id="GO:0006261">
    <property type="term" value="P:DNA-templated DNA replication"/>
    <property type="evidence" value="ECO:0007669"/>
    <property type="project" value="TreeGrafter"/>
</dbReference>
<dbReference type="InterPro" id="IPR001270">
    <property type="entry name" value="ClpA/B"/>
</dbReference>
<dbReference type="InterPro" id="IPR012763">
    <property type="entry name" value="DNA_pol_III_sug/sutau_N"/>
</dbReference>
<keyword evidence="4" id="KW-0548">Nucleotidyltransferase</keyword>
<dbReference type="GO" id="GO:0003677">
    <property type="term" value="F:DNA binding"/>
    <property type="evidence" value="ECO:0007669"/>
    <property type="project" value="InterPro"/>
</dbReference>
<keyword evidence="10" id="KW-0239">DNA-directed DNA polymerase</keyword>
<comment type="similarity">
    <text evidence="1">Belongs to the DnaX/STICHEL family.</text>
</comment>
<evidence type="ECO:0000256" key="1">
    <source>
        <dbReference type="ARBA" id="ARBA00006360"/>
    </source>
</evidence>
<dbReference type="InterPro" id="IPR045085">
    <property type="entry name" value="HLD_clamp_pol_III_gamma_tau"/>
</dbReference>
<evidence type="ECO:0000256" key="7">
    <source>
        <dbReference type="ARBA" id="ARBA00022741"/>
    </source>
</evidence>
<gene>
    <name evidence="14" type="ORF">FC87_GL000172</name>
</gene>
<evidence type="ECO:0000256" key="9">
    <source>
        <dbReference type="ARBA" id="ARBA00022840"/>
    </source>
</evidence>
<reference evidence="14 15" key="1">
    <citation type="journal article" date="2015" name="Genome Announc.">
        <title>Expanding the biotechnology potential of lactobacilli through comparative genomics of 213 strains and associated genera.</title>
        <authorList>
            <person name="Sun Z."/>
            <person name="Harris H.M."/>
            <person name="McCann A."/>
            <person name="Guo C."/>
            <person name="Argimon S."/>
            <person name="Zhang W."/>
            <person name="Yang X."/>
            <person name="Jeffery I.B."/>
            <person name="Cooney J.C."/>
            <person name="Kagawa T.F."/>
            <person name="Liu W."/>
            <person name="Song Y."/>
            <person name="Salvetti E."/>
            <person name="Wrobel A."/>
            <person name="Rasinkangas P."/>
            <person name="Parkhill J."/>
            <person name="Rea M.C."/>
            <person name="O'Sullivan O."/>
            <person name="Ritari J."/>
            <person name="Douillard F.P."/>
            <person name="Paul Ross R."/>
            <person name="Yang R."/>
            <person name="Briner A.E."/>
            <person name="Felis G.E."/>
            <person name="de Vos W.M."/>
            <person name="Barrangou R."/>
            <person name="Klaenhammer T.R."/>
            <person name="Caufield P.W."/>
            <person name="Cui Y."/>
            <person name="Zhang H."/>
            <person name="O'Toole P.W."/>
        </authorList>
    </citation>
    <scope>NUCLEOTIDE SEQUENCE [LARGE SCALE GENOMIC DNA]</scope>
    <source>
        <strain evidence="14 15">DSM 22689</strain>
    </source>
</reference>
<dbReference type="PANTHER" id="PTHR11669:SF0">
    <property type="entry name" value="PROTEIN STICHEL-LIKE 2"/>
    <property type="match status" value="1"/>
</dbReference>
<dbReference type="Pfam" id="PF22608">
    <property type="entry name" value="DNAX_ATPase_lid"/>
    <property type="match status" value="1"/>
</dbReference>
<protein>
    <recommendedName>
        <fullName evidence="2">DNA-directed DNA polymerase</fullName>
        <ecNumber evidence="2">2.7.7.7</ecNumber>
    </recommendedName>
</protein>
<dbReference type="EC" id="2.7.7.7" evidence="2"/>
<dbReference type="NCBIfam" id="NF004046">
    <property type="entry name" value="PRK05563.1"/>
    <property type="match status" value="1"/>
</dbReference>
<dbReference type="GO" id="GO:0009360">
    <property type="term" value="C:DNA polymerase III complex"/>
    <property type="evidence" value="ECO:0007669"/>
    <property type="project" value="InterPro"/>
</dbReference>
<keyword evidence="6" id="KW-0479">Metal-binding</keyword>
<evidence type="ECO:0000256" key="10">
    <source>
        <dbReference type="ARBA" id="ARBA00022932"/>
    </source>
</evidence>
<dbReference type="SMART" id="SM00382">
    <property type="entry name" value="AAA"/>
    <property type="match status" value="1"/>
</dbReference>
<feature type="domain" description="AAA+ ATPase" evidence="13">
    <location>
        <begin position="37"/>
        <end position="177"/>
    </location>
</feature>
<dbReference type="PANTHER" id="PTHR11669">
    <property type="entry name" value="REPLICATION FACTOR C / DNA POLYMERASE III GAMMA-TAU SUBUNIT"/>
    <property type="match status" value="1"/>
</dbReference>
<evidence type="ECO:0000256" key="2">
    <source>
        <dbReference type="ARBA" id="ARBA00012417"/>
    </source>
</evidence>
<dbReference type="SUPFAM" id="SSF48019">
    <property type="entry name" value="post-AAA+ oligomerization domain-like"/>
    <property type="match status" value="1"/>
</dbReference>
<evidence type="ECO:0000256" key="8">
    <source>
        <dbReference type="ARBA" id="ARBA00022833"/>
    </source>
</evidence>
<accession>A0A0R2CN25</accession>